<keyword evidence="4" id="KW-0520">NAD</keyword>
<dbReference type="OrthoDB" id="9778433at2"/>
<dbReference type="PROSITE" id="PS00913">
    <property type="entry name" value="ADH_IRON_1"/>
    <property type="match status" value="1"/>
</dbReference>
<comment type="similarity">
    <text evidence="2">Belongs to the iron-containing alcohol dehydrogenase family.</text>
</comment>
<dbReference type="InterPro" id="IPR001670">
    <property type="entry name" value="ADH_Fe/GldA"/>
</dbReference>
<dbReference type="KEGG" id="llu:AKJ09_03572"/>
<dbReference type="Pfam" id="PF00465">
    <property type="entry name" value="Fe-ADH"/>
    <property type="match status" value="1"/>
</dbReference>
<dbReference type="FunFam" id="3.40.50.1970:FF:000003">
    <property type="entry name" value="Alcohol dehydrogenase, iron-containing"/>
    <property type="match status" value="1"/>
</dbReference>
<dbReference type="AlphaFoldDB" id="A0A0K1PTN8"/>
<dbReference type="InterPro" id="IPR056798">
    <property type="entry name" value="ADH_Fe_C"/>
</dbReference>
<evidence type="ECO:0000256" key="4">
    <source>
        <dbReference type="ARBA" id="ARBA00023027"/>
    </source>
</evidence>
<evidence type="ECO:0000256" key="2">
    <source>
        <dbReference type="ARBA" id="ARBA00007358"/>
    </source>
</evidence>
<keyword evidence="3" id="KW-0560">Oxidoreductase</keyword>
<evidence type="ECO:0000259" key="6">
    <source>
        <dbReference type="Pfam" id="PF25137"/>
    </source>
</evidence>
<organism evidence="7 8">
    <name type="scientific">Labilithrix luteola</name>
    <dbReference type="NCBI Taxonomy" id="1391654"/>
    <lineage>
        <taxon>Bacteria</taxon>
        <taxon>Pseudomonadati</taxon>
        <taxon>Myxococcota</taxon>
        <taxon>Polyangia</taxon>
        <taxon>Polyangiales</taxon>
        <taxon>Labilitrichaceae</taxon>
        <taxon>Labilithrix</taxon>
    </lineage>
</organism>
<dbReference type="SUPFAM" id="SSF56796">
    <property type="entry name" value="Dehydroquinate synthase-like"/>
    <property type="match status" value="1"/>
</dbReference>
<dbReference type="GO" id="GO:0004022">
    <property type="term" value="F:alcohol dehydrogenase (NAD+) activity"/>
    <property type="evidence" value="ECO:0007669"/>
    <property type="project" value="TreeGrafter"/>
</dbReference>
<dbReference type="FunFam" id="1.20.1090.10:FF:000001">
    <property type="entry name" value="Aldehyde-alcohol dehydrogenase"/>
    <property type="match status" value="1"/>
</dbReference>
<dbReference type="InterPro" id="IPR018211">
    <property type="entry name" value="ADH_Fe_CS"/>
</dbReference>
<dbReference type="PROSITE" id="PS00060">
    <property type="entry name" value="ADH_IRON_2"/>
    <property type="match status" value="1"/>
</dbReference>
<dbReference type="PANTHER" id="PTHR11496:SF102">
    <property type="entry name" value="ALCOHOL DEHYDROGENASE 4"/>
    <property type="match status" value="1"/>
</dbReference>
<evidence type="ECO:0000313" key="8">
    <source>
        <dbReference type="Proteomes" id="UP000064967"/>
    </source>
</evidence>
<evidence type="ECO:0000256" key="3">
    <source>
        <dbReference type="ARBA" id="ARBA00023002"/>
    </source>
</evidence>
<dbReference type="Pfam" id="PF25137">
    <property type="entry name" value="ADH_Fe_C"/>
    <property type="match status" value="1"/>
</dbReference>
<dbReference type="InterPro" id="IPR039697">
    <property type="entry name" value="Alcohol_dehydrogenase_Fe"/>
</dbReference>
<comment type="cofactor">
    <cofactor evidence="1">
        <name>Fe cation</name>
        <dbReference type="ChEBI" id="CHEBI:24875"/>
    </cofactor>
</comment>
<gene>
    <name evidence="7" type="ORF">AKJ09_03572</name>
</gene>
<evidence type="ECO:0000313" key="7">
    <source>
        <dbReference type="EMBL" id="AKU96908.1"/>
    </source>
</evidence>
<name>A0A0K1PTN8_9BACT</name>
<dbReference type="PATRIC" id="fig|1391654.3.peg.3616"/>
<dbReference type="Proteomes" id="UP000064967">
    <property type="component" value="Chromosome"/>
</dbReference>
<dbReference type="Gene3D" id="1.20.1090.10">
    <property type="entry name" value="Dehydroquinate synthase-like - alpha domain"/>
    <property type="match status" value="1"/>
</dbReference>
<dbReference type="PANTHER" id="PTHR11496">
    <property type="entry name" value="ALCOHOL DEHYDROGENASE"/>
    <property type="match status" value="1"/>
</dbReference>
<keyword evidence="8" id="KW-1185">Reference proteome</keyword>
<dbReference type="EMBL" id="CP012333">
    <property type="protein sequence ID" value="AKU96908.1"/>
    <property type="molecule type" value="Genomic_DNA"/>
</dbReference>
<feature type="domain" description="Alcohol dehydrogenase iron-type/glycerol dehydrogenase GldA" evidence="5">
    <location>
        <begin position="9"/>
        <end position="181"/>
    </location>
</feature>
<dbReference type="STRING" id="1391654.AKJ09_03572"/>
<evidence type="ECO:0000259" key="5">
    <source>
        <dbReference type="Pfam" id="PF00465"/>
    </source>
</evidence>
<accession>A0A0K1PTN8</accession>
<dbReference type="CDD" id="cd14861">
    <property type="entry name" value="Fe-ADH-like"/>
    <property type="match status" value="1"/>
</dbReference>
<evidence type="ECO:0000256" key="1">
    <source>
        <dbReference type="ARBA" id="ARBA00001962"/>
    </source>
</evidence>
<dbReference type="GO" id="GO:0046872">
    <property type="term" value="F:metal ion binding"/>
    <property type="evidence" value="ECO:0007669"/>
    <property type="project" value="InterPro"/>
</dbReference>
<dbReference type="Gene3D" id="3.40.50.1970">
    <property type="match status" value="1"/>
</dbReference>
<proteinExistence type="inferred from homology"/>
<reference evidence="7 8" key="1">
    <citation type="submission" date="2015-08" db="EMBL/GenBank/DDBJ databases">
        <authorList>
            <person name="Babu N.S."/>
            <person name="Beckwith C.J."/>
            <person name="Beseler K.G."/>
            <person name="Brison A."/>
            <person name="Carone J.V."/>
            <person name="Caskin T.P."/>
            <person name="Diamond M."/>
            <person name="Durham M.E."/>
            <person name="Foxe J.M."/>
            <person name="Go M."/>
            <person name="Henderson B.A."/>
            <person name="Jones I.B."/>
            <person name="McGettigan J.A."/>
            <person name="Micheletti S.J."/>
            <person name="Nasrallah M.E."/>
            <person name="Ortiz D."/>
            <person name="Piller C.R."/>
            <person name="Privatt S.R."/>
            <person name="Schneider S.L."/>
            <person name="Sharp S."/>
            <person name="Smith T.C."/>
            <person name="Stanton J.D."/>
            <person name="Ullery H.E."/>
            <person name="Wilson R.J."/>
            <person name="Serrano M.G."/>
            <person name="Buck G."/>
            <person name="Lee V."/>
            <person name="Wang Y."/>
            <person name="Carvalho R."/>
            <person name="Voegtly L."/>
            <person name="Shi R."/>
            <person name="Duckworth R."/>
            <person name="Johnson A."/>
            <person name="Loviza R."/>
            <person name="Walstead R."/>
            <person name="Shah Z."/>
            <person name="Kiflezghi M."/>
            <person name="Wade K."/>
            <person name="Ball S.L."/>
            <person name="Bradley K.W."/>
            <person name="Asai D.J."/>
            <person name="Bowman C.A."/>
            <person name="Russell D.A."/>
            <person name="Pope W.H."/>
            <person name="Jacobs-Sera D."/>
            <person name="Hendrix R.W."/>
            <person name="Hatfull G.F."/>
        </authorList>
    </citation>
    <scope>NUCLEOTIDE SEQUENCE [LARGE SCALE GENOMIC DNA]</scope>
    <source>
        <strain evidence="7 8">DSM 27648</strain>
    </source>
</reference>
<protein>
    <submittedName>
        <fullName evidence="7">Alcohol dehydrogenase</fullName>
    </submittedName>
</protein>
<dbReference type="RefSeq" id="WP_146648130.1">
    <property type="nucleotide sequence ID" value="NZ_CP012333.1"/>
</dbReference>
<sequence length="377" mass="39826">MSHVTWSFPTTVVFGNGSLSTLVDHVHRVSGKRALVVCDAGVVKAGIADKVRKVLEGAGVATMVFDRVDPNPVEKNVEEGVEAFRSHDADVIVSLGGGSPLDAGKLIALKVHHDRPLVDYDDATGGDRFITTNVPPIITIPTTAGTGSEVGRSGVVTLEATKRKTVIFSPYLMAKAAILDPELTVSMPPRVTAATGFDALTHCIEAYLAMGDHPMADGIALMGIELVAKHLPRAVEAGADLVARGAMMKAAMMGAVAFQKGLGACHSLAHPLSSEKGMHHGLANALCLPAVVDFNNAVVPDRVERIRRIVDVQATSLANALRTLRDKIGLPSGLGTEGVTKADLTKLADKAMEDACHRLNPRPVTFDDMVKLYDLSL</sequence>
<feature type="domain" description="Fe-containing alcohol dehydrogenase-like C-terminal" evidence="6">
    <location>
        <begin position="192"/>
        <end position="374"/>
    </location>
</feature>